<feature type="compositionally biased region" description="Basic residues" evidence="1">
    <location>
        <begin position="70"/>
        <end position="79"/>
    </location>
</feature>
<dbReference type="InterPro" id="IPR025676">
    <property type="entry name" value="Clr5_dom"/>
</dbReference>
<dbReference type="Proteomes" id="UP000606974">
    <property type="component" value="Unassembled WGS sequence"/>
</dbReference>
<feature type="domain" description="Clr5" evidence="2">
    <location>
        <begin position="17"/>
        <end position="66"/>
    </location>
</feature>
<dbReference type="OrthoDB" id="5986190at2759"/>
<evidence type="ECO:0000259" key="2">
    <source>
        <dbReference type="Pfam" id="PF14420"/>
    </source>
</evidence>
<evidence type="ECO:0000313" key="3">
    <source>
        <dbReference type="EMBL" id="KAF7512775.1"/>
    </source>
</evidence>
<protein>
    <recommendedName>
        <fullName evidence="2">Clr5 domain-containing protein</fullName>
    </recommendedName>
</protein>
<reference evidence="3" key="1">
    <citation type="submission" date="2020-02" db="EMBL/GenBank/DDBJ databases">
        <authorList>
            <person name="Palmer J.M."/>
        </authorList>
    </citation>
    <scope>NUCLEOTIDE SEQUENCE</scope>
    <source>
        <strain evidence="3">EPUS1.4</strain>
        <tissue evidence="3">Thallus</tissue>
    </source>
</reference>
<sequence>MTSCPRSRPPAPPIPQLDWEPHKARIKGLYMASSLPDVRNIMARDHGFTATECQYRKRFGKWEIQKQHRGVQYRRRLRGARSSARPNERHEADSLSSEAEAPHNAETEVNPQILPWGMGRDEPWTKLRCLTGQELDRFVRGGADGGEPV</sequence>
<comment type="caution">
    <text evidence="3">The sequence shown here is derived from an EMBL/GenBank/DDBJ whole genome shotgun (WGS) entry which is preliminary data.</text>
</comment>
<evidence type="ECO:0000313" key="4">
    <source>
        <dbReference type="Proteomes" id="UP000606974"/>
    </source>
</evidence>
<organism evidence="3 4">
    <name type="scientific">Endocarpon pusillum</name>
    <dbReference type="NCBI Taxonomy" id="364733"/>
    <lineage>
        <taxon>Eukaryota</taxon>
        <taxon>Fungi</taxon>
        <taxon>Dikarya</taxon>
        <taxon>Ascomycota</taxon>
        <taxon>Pezizomycotina</taxon>
        <taxon>Eurotiomycetes</taxon>
        <taxon>Chaetothyriomycetidae</taxon>
        <taxon>Verrucariales</taxon>
        <taxon>Verrucariaceae</taxon>
        <taxon>Endocarpon</taxon>
    </lineage>
</organism>
<proteinExistence type="predicted"/>
<dbReference type="EMBL" id="JAACFV010000010">
    <property type="protein sequence ID" value="KAF7512775.1"/>
    <property type="molecule type" value="Genomic_DNA"/>
</dbReference>
<dbReference type="PANTHER" id="PTHR38788:SF3">
    <property type="entry name" value="CLR5 DOMAIN-CONTAINING PROTEIN"/>
    <property type="match status" value="1"/>
</dbReference>
<dbReference type="Pfam" id="PF14420">
    <property type="entry name" value="Clr5"/>
    <property type="match status" value="1"/>
</dbReference>
<keyword evidence="4" id="KW-1185">Reference proteome</keyword>
<name>A0A8H7AP07_9EURO</name>
<feature type="region of interest" description="Disordered" evidence="1">
    <location>
        <begin position="1"/>
        <end position="20"/>
    </location>
</feature>
<gene>
    <name evidence="3" type="ORF">GJ744_000342</name>
</gene>
<dbReference type="PANTHER" id="PTHR38788">
    <property type="entry name" value="CLR5 DOMAIN-CONTAINING PROTEIN"/>
    <property type="match status" value="1"/>
</dbReference>
<dbReference type="AlphaFoldDB" id="A0A8H7AP07"/>
<accession>A0A8H7AP07</accession>
<feature type="region of interest" description="Disordered" evidence="1">
    <location>
        <begin position="70"/>
        <end position="117"/>
    </location>
</feature>
<evidence type="ECO:0000256" key="1">
    <source>
        <dbReference type="SAM" id="MobiDB-lite"/>
    </source>
</evidence>